<sequence length="105" mass="12485">MNFPWDPNGKNKNQENDILVHKLRIDQSFGSLDNYFQLFIKDILCIALSKNVTNLYFDSAKMSLFFPDKFYDLKSYLKFFVDVKITRDLKFNIVVVNFEKSISRQ</sequence>
<name>A0A3M7T1A6_BRAPC</name>
<comment type="caution">
    <text evidence="1">The sequence shown here is derived from an EMBL/GenBank/DDBJ whole genome shotgun (WGS) entry which is preliminary data.</text>
</comment>
<gene>
    <name evidence="1" type="ORF">BpHYR1_010977</name>
</gene>
<accession>A0A3M7T1A6</accession>
<reference evidence="1 2" key="1">
    <citation type="journal article" date="2018" name="Sci. Rep.">
        <title>Genomic signatures of local adaptation to the degree of environmental predictability in rotifers.</title>
        <authorList>
            <person name="Franch-Gras L."/>
            <person name="Hahn C."/>
            <person name="Garcia-Roger E.M."/>
            <person name="Carmona M.J."/>
            <person name="Serra M."/>
            <person name="Gomez A."/>
        </authorList>
    </citation>
    <scope>NUCLEOTIDE SEQUENCE [LARGE SCALE GENOMIC DNA]</scope>
    <source>
        <strain evidence="1">HYR1</strain>
    </source>
</reference>
<organism evidence="1 2">
    <name type="scientific">Brachionus plicatilis</name>
    <name type="common">Marine rotifer</name>
    <name type="synonym">Brachionus muelleri</name>
    <dbReference type="NCBI Taxonomy" id="10195"/>
    <lineage>
        <taxon>Eukaryota</taxon>
        <taxon>Metazoa</taxon>
        <taxon>Spiralia</taxon>
        <taxon>Gnathifera</taxon>
        <taxon>Rotifera</taxon>
        <taxon>Eurotatoria</taxon>
        <taxon>Monogononta</taxon>
        <taxon>Pseudotrocha</taxon>
        <taxon>Ploima</taxon>
        <taxon>Brachionidae</taxon>
        <taxon>Brachionus</taxon>
    </lineage>
</organism>
<protein>
    <submittedName>
        <fullName evidence="1">Uncharacterized protein</fullName>
    </submittedName>
</protein>
<proteinExistence type="predicted"/>
<keyword evidence="2" id="KW-1185">Reference proteome</keyword>
<dbReference type="Proteomes" id="UP000276133">
    <property type="component" value="Unassembled WGS sequence"/>
</dbReference>
<evidence type="ECO:0000313" key="1">
    <source>
        <dbReference type="EMBL" id="RNA41699.1"/>
    </source>
</evidence>
<dbReference type="AlphaFoldDB" id="A0A3M7T1A6"/>
<evidence type="ECO:0000313" key="2">
    <source>
        <dbReference type="Proteomes" id="UP000276133"/>
    </source>
</evidence>
<dbReference type="EMBL" id="REGN01000473">
    <property type="protein sequence ID" value="RNA41699.1"/>
    <property type="molecule type" value="Genomic_DNA"/>
</dbReference>